<accession>A0A3D8GUT9</accession>
<name>A0A3D8GUT9_9BACI</name>
<dbReference type="CDD" id="cd06587">
    <property type="entry name" value="VOC"/>
    <property type="match status" value="1"/>
</dbReference>
<comment type="caution">
    <text evidence="2">The sequence shown here is derived from an EMBL/GenBank/DDBJ whole genome shotgun (WGS) entry which is preliminary data.</text>
</comment>
<dbReference type="OrthoDB" id="2797614at2"/>
<dbReference type="RefSeq" id="WP_115451476.1">
    <property type="nucleotide sequence ID" value="NZ_QNQT01000002.1"/>
</dbReference>
<evidence type="ECO:0000259" key="1">
    <source>
        <dbReference type="PROSITE" id="PS51819"/>
    </source>
</evidence>
<evidence type="ECO:0000313" key="3">
    <source>
        <dbReference type="Proteomes" id="UP000257144"/>
    </source>
</evidence>
<keyword evidence="3" id="KW-1185">Reference proteome</keyword>
<dbReference type="Pfam" id="PF00903">
    <property type="entry name" value="Glyoxalase"/>
    <property type="match status" value="1"/>
</dbReference>
<dbReference type="PROSITE" id="PS51819">
    <property type="entry name" value="VOC"/>
    <property type="match status" value="1"/>
</dbReference>
<dbReference type="AlphaFoldDB" id="A0A3D8GUT9"/>
<feature type="domain" description="VOC" evidence="1">
    <location>
        <begin position="141"/>
        <end position="270"/>
    </location>
</feature>
<organism evidence="2 3">
    <name type="scientific">Neobacillus piezotolerans</name>
    <dbReference type="NCBI Taxonomy" id="2259171"/>
    <lineage>
        <taxon>Bacteria</taxon>
        <taxon>Bacillati</taxon>
        <taxon>Bacillota</taxon>
        <taxon>Bacilli</taxon>
        <taxon>Bacillales</taxon>
        <taxon>Bacillaceae</taxon>
        <taxon>Neobacillus</taxon>
    </lineage>
</organism>
<reference evidence="2 3" key="1">
    <citation type="submission" date="2018-07" db="EMBL/GenBank/DDBJ databases">
        <title>Bacillus sp. YLB-04 draft genome sequence.</title>
        <authorList>
            <person name="Yu L."/>
            <person name="Tang X."/>
        </authorList>
    </citation>
    <scope>NUCLEOTIDE SEQUENCE [LARGE SCALE GENOMIC DNA]</scope>
    <source>
        <strain evidence="2 3">YLB-04</strain>
    </source>
</reference>
<gene>
    <name evidence="2" type="ORF">DRW41_08280</name>
</gene>
<dbReference type="Proteomes" id="UP000257144">
    <property type="component" value="Unassembled WGS sequence"/>
</dbReference>
<protein>
    <submittedName>
        <fullName evidence="2">VOC family protein</fullName>
    </submittedName>
</protein>
<evidence type="ECO:0000313" key="2">
    <source>
        <dbReference type="EMBL" id="RDU37806.1"/>
    </source>
</evidence>
<sequence>MVFRWDGGFIMVSWDSFEDGVTWYTKHMGWTCLDQVVSPVGKKAFLKMPRLGVVTLKSFEADFEHFKSDSSFEGHTRIGFEVVNLKETLAYFEREGIKVSSMTELPTGQISFDIFGFENSRITAVHNPSLEGQFLEARITGFSDVNLRIGVRDIKKAVAWYEENLGLKFVKQYGCDYAHLQVEDAYDWIQLSEVFYDNIWLERIEDASFEKANPSVRNYFDVRPELFFETYNQLKEKGLEPSEIAGNPNSGWAGFHFFDPDGNRINIWSYPA</sequence>
<dbReference type="InterPro" id="IPR004360">
    <property type="entry name" value="Glyas_Fos-R_dOase_dom"/>
</dbReference>
<dbReference type="EMBL" id="QNQT01000002">
    <property type="protein sequence ID" value="RDU37806.1"/>
    <property type="molecule type" value="Genomic_DNA"/>
</dbReference>
<dbReference type="SUPFAM" id="SSF54593">
    <property type="entry name" value="Glyoxalase/Bleomycin resistance protein/Dihydroxybiphenyl dioxygenase"/>
    <property type="match status" value="2"/>
</dbReference>
<dbReference type="InterPro" id="IPR037523">
    <property type="entry name" value="VOC_core"/>
</dbReference>
<dbReference type="InterPro" id="IPR029068">
    <property type="entry name" value="Glyas_Bleomycin-R_OHBP_Dase"/>
</dbReference>
<dbReference type="Gene3D" id="3.10.180.10">
    <property type="entry name" value="2,3-Dihydroxybiphenyl 1,2-Dioxygenase, domain 1"/>
    <property type="match status" value="2"/>
</dbReference>
<proteinExistence type="predicted"/>